<evidence type="ECO:0000313" key="3">
    <source>
        <dbReference type="Proteomes" id="UP001204151"/>
    </source>
</evidence>
<proteinExistence type="predicted"/>
<dbReference type="Gene3D" id="3.30.700.10">
    <property type="entry name" value="Glycoprotein, Type 4 Pilin"/>
    <property type="match status" value="1"/>
</dbReference>
<keyword evidence="3" id="KW-1185">Reference proteome</keyword>
<gene>
    <name evidence="2" type="ORF">NX784_00500</name>
</gene>
<dbReference type="Proteomes" id="UP001204151">
    <property type="component" value="Unassembled WGS sequence"/>
</dbReference>
<evidence type="ECO:0000313" key="2">
    <source>
        <dbReference type="EMBL" id="MCS0580062.1"/>
    </source>
</evidence>
<organism evidence="2 3">
    <name type="scientific">Massilia pinisoli</name>
    <dbReference type="NCBI Taxonomy" id="1772194"/>
    <lineage>
        <taxon>Bacteria</taxon>
        <taxon>Pseudomonadati</taxon>
        <taxon>Pseudomonadota</taxon>
        <taxon>Betaproteobacteria</taxon>
        <taxon>Burkholderiales</taxon>
        <taxon>Oxalobacteraceae</taxon>
        <taxon>Telluria group</taxon>
        <taxon>Massilia</taxon>
    </lineage>
</organism>
<dbReference type="InterPro" id="IPR045584">
    <property type="entry name" value="Pilin-like"/>
</dbReference>
<reference evidence="2 3" key="1">
    <citation type="submission" date="2022-08" db="EMBL/GenBank/DDBJ databases">
        <title>Reclassification of Massilia species as members of the genera Telluria, Duganella, Pseudoduganella, Mokoshia gen. nov. and Zemynaea gen. nov. using orthogonal and non-orthogonal genome-based approaches.</title>
        <authorList>
            <person name="Bowman J.P."/>
        </authorList>
    </citation>
    <scope>NUCLEOTIDE SEQUENCE [LARGE SCALE GENOMIC DNA]</scope>
    <source>
        <strain evidence="2 3">JCM 31316</strain>
    </source>
</reference>
<evidence type="ECO:0000256" key="1">
    <source>
        <dbReference type="SAM" id="Phobius"/>
    </source>
</evidence>
<comment type="caution">
    <text evidence="2">The sequence shown here is derived from an EMBL/GenBank/DDBJ whole genome shotgun (WGS) entry which is preliminary data.</text>
</comment>
<feature type="transmembrane region" description="Helical" evidence="1">
    <location>
        <begin position="12"/>
        <end position="30"/>
    </location>
</feature>
<keyword evidence="1" id="KW-0812">Transmembrane</keyword>
<dbReference type="InterPro" id="IPR012902">
    <property type="entry name" value="N_methyl_site"/>
</dbReference>
<dbReference type="NCBIfam" id="TIGR02532">
    <property type="entry name" value="IV_pilin_GFxxxE"/>
    <property type="match status" value="1"/>
</dbReference>
<keyword evidence="1" id="KW-0472">Membrane</keyword>
<keyword evidence="1" id="KW-1133">Transmembrane helix</keyword>
<name>A0ABT1ZJH2_9BURK</name>
<dbReference type="EMBL" id="JANUGW010000001">
    <property type="protein sequence ID" value="MCS0580062.1"/>
    <property type="molecule type" value="Genomic_DNA"/>
</dbReference>
<dbReference type="RefSeq" id="WP_258814712.1">
    <property type="nucleotide sequence ID" value="NZ_JANUGW010000001.1"/>
</dbReference>
<dbReference type="Pfam" id="PF07963">
    <property type="entry name" value="N_methyl"/>
    <property type="match status" value="1"/>
</dbReference>
<accession>A0ABT1ZJH2</accession>
<sequence>MTPRARTAGFTMVELVVVMILVGVLAAIGIPRLMGDKGMQAAVFGDQVVSGLRRAQKIATGHRRVVCATVGTQAVILRLNACDATGLAIGGVDDGDFATTDSALTATPAVTLYFQPDGRITSDAAGTTAVTAAIAIAGASGGQTTTVRTINVEGSTGYVE</sequence>
<dbReference type="SUPFAM" id="SSF54523">
    <property type="entry name" value="Pili subunits"/>
    <property type="match status" value="1"/>
</dbReference>
<protein>
    <submittedName>
        <fullName evidence="2">Prepilin-type N-terminal cleavage/methylation domain-containing protein</fullName>
    </submittedName>
</protein>